<organism evidence="2 3">
    <name type="scientific">Fervidicola ferrireducens</name>
    <dbReference type="NCBI Taxonomy" id="520764"/>
    <lineage>
        <taxon>Bacteria</taxon>
        <taxon>Bacillati</taxon>
        <taxon>Bacillota</taxon>
        <taxon>Clostridia</taxon>
        <taxon>Thermosediminibacterales</taxon>
        <taxon>Thermosediminibacteraceae</taxon>
        <taxon>Fervidicola</taxon>
    </lineage>
</organism>
<dbReference type="AlphaFoldDB" id="A0A140L219"/>
<keyword evidence="3" id="KW-1185">Reference proteome</keyword>
<dbReference type="STRING" id="520764.AN618_22410"/>
<gene>
    <name evidence="2" type="ORF">AN618_22410</name>
</gene>
<dbReference type="Proteomes" id="UP000070427">
    <property type="component" value="Unassembled WGS sequence"/>
</dbReference>
<reference evidence="2 3" key="1">
    <citation type="submission" date="2015-12" db="EMBL/GenBank/DDBJ databases">
        <title>Draft genome sequnece of Fervidicola ferrireducens strain Y170.</title>
        <authorList>
            <person name="Patel B.K."/>
        </authorList>
    </citation>
    <scope>NUCLEOTIDE SEQUENCE [LARGE SCALE GENOMIC DNA]</scope>
    <source>
        <strain evidence="2 3">Y170</strain>
    </source>
</reference>
<protein>
    <submittedName>
        <fullName evidence="2">Uncharacterized protein</fullName>
    </submittedName>
</protein>
<sequence>MSKSVFGKIILTSPVTHGALTPELVDKKNGGGRGNITLIRRIPVYDRVSRQYLDIPAISGNSVKNSTRRLYMSKIFERLGITLAAKIPLDVEYLFFAGGLTTNKQPEPPSQDVYLTLRRDLPFFDLLGGSYKGHYFSSQMIVGFVVPALQETIHLYPELAAFLNDDEILATSTLTGAIRNNLLGYNKVALEGTRGEIGQNNGDDETKEKGGTIYFTEAIPAGTVMMHKFSLRSGVSALTEAAFYAFLQVFLEEGKLGGGISKGHGDFKAVYYENNHELDMSEIGRRAKPFWDYIENEKEKVIARIKGIPELLQEKDKKNNGKKSKKDKEKDNSQEGDA</sequence>
<proteinExistence type="predicted"/>
<evidence type="ECO:0000313" key="2">
    <source>
        <dbReference type="EMBL" id="KXG74594.1"/>
    </source>
</evidence>
<dbReference type="EMBL" id="LOED01000044">
    <property type="protein sequence ID" value="KXG74594.1"/>
    <property type="molecule type" value="Genomic_DNA"/>
</dbReference>
<name>A0A140L219_9FIRM</name>
<dbReference type="InParanoid" id="A0A140L219"/>
<feature type="compositionally biased region" description="Basic and acidic residues" evidence="1">
    <location>
        <begin position="326"/>
        <end position="338"/>
    </location>
</feature>
<feature type="region of interest" description="Disordered" evidence="1">
    <location>
        <begin position="313"/>
        <end position="338"/>
    </location>
</feature>
<evidence type="ECO:0000256" key="1">
    <source>
        <dbReference type="SAM" id="MobiDB-lite"/>
    </source>
</evidence>
<accession>A0A140L219</accession>
<dbReference type="OrthoDB" id="1729886at2"/>
<evidence type="ECO:0000313" key="3">
    <source>
        <dbReference type="Proteomes" id="UP000070427"/>
    </source>
</evidence>
<comment type="caution">
    <text evidence="2">The sequence shown here is derived from an EMBL/GenBank/DDBJ whole genome shotgun (WGS) entry which is preliminary data.</text>
</comment>
<dbReference type="RefSeq" id="WP_066355126.1">
    <property type="nucleotide sequence ID" value="NZ_LOED01000044.1"/>
</dbReference>